<name>A0ABY7EMV8_MYAAR</name>
<sequence length="258" mass="29094">MSLRRLLAVLLFCGLEQTAFSGLVDVGQERVCEDGWAEMTDRVSQGTICIQVNTAPKSWREAEAYCSGSISNLISLDRINDFEVFLPSTDWNWGPNEPDPTQGACGRTVLGTSPIGDTGDFQFNGSIEVSLTDCTRPLPFICKKDPVEIVVKKARFCEDNWYGNQYVPVCYQIFKEPLPFQEARASCESHKGKLAVAFTNFERRMIVAVIPNSRLEARTWIKTSFSSMHPLHHSHCTDNLTGPFMKEKLDLFIRPLQF</sequence>
<dbReference type="Gene3D" id="3.10.100.10">
    <property type="entry name" value="Mannose-Binding Protein A, subunit A"/>
    <property type="match status" value="2"/>
</dbReference>
<accession>A0ABY7EMV8</accession>
<feature type="signal peptide" evidence="1">
    <location>
        <begin position="1"/>
        <end position="21"/>
    </location>
</feature>
<dbReference type="Proteomes" id="UP001164746">
    <property type="component" value="Chromosome 7"/>
</dbReference>
<feature type="chain" id="PRO_5046369068" description="C-type lectin domain-containing protein" evidence="1">
    <location>
        <begin position="22"/>
        <end position="258"/>
    </location>
</feature>
<dbReference type="InterPro" id="IPR016186">
    <property type="entry name" value="C-type_lectin-like/link_sf"/>
</dbReference>
<keyword evidence="1" id="KW-0732">Signal</keyword>
<evidence type="ECO:0000256" key="1">
    <source>
        <dbReference type="SAM" id="SignalP"/>
    </source>
</evidence>
<dbReference type="SUPFAM" id="SSF56436">
    <property type="entry name" value="C-type lectin-like"/>
    <property type="match status" value="2"/>
</dbReference>
<dbReference type="EMBL" id="CP111018">
    <property type="protein sequence ID" value="WAR10314.1"/>
    <property type="molecule type" value="Genomic_DNA"/>
</dbReference>
<evidence type="ECO:0008006" key="4">
    <source>
        <dbReference type="Google" id="ProtNLM"/>
    </source>
</evidence>
<dbReference type="CDD" id="cd00037">
    <property type="entry name" value="CLECT"/>
    <property type="match status" value="2"/>
</dbReference>
<reference evidence="2" key="1">
    <citation type="submission" date="2022-11" db="EMBL/GenBank/DDBJ databases">
        <title>Centuries of genome instability and evolution in soft-shell clam transmissible cancer (bioRxiv).</title>
        <authorList>
            <person name="Hart S.F.M."/>
            <person name="Yonemitsu M.A."/>
            <person name="Giersch R.M."/>
            <person name="Beal B.F."/>
            <person name="Arriagada G."/>
            <person name="Davis B.W."/>
            <person name="Ostrander E.A."/>
            <person name="Goff S.P."/>
            <person name="Metzger M.J."/>
        </authorList>
    </citation>
    <scope>NUCLEOTIDE SEQUENCE</scope>
    <source>
        <strain evidence="2">MELC-2E11</strain>
        <tissue evidence="2">Siphon/mantle</tissue>
    </source>
</reference>
<dbReference type="InterPro" id="IPR016187">
    <property type="entry name" value="CTDL_fold"/>
</dbReference>
<organism evidence="2 3">
    <name type="scientific">Mya arenaria</name>
    <name type="common">Soft-shell clam</name>
    <dbReference type="NCBI Taxonomy" id="6604"/>
    <lineage>
        <taxon>Eukaryota</taxon>
        <taxon>Metazoa</taxon>
        <taxon>Spiralia</taxon>
        <taxon>Lophotrochozoa</taxon>
        <taxon>Mollusca</taxon>
        <taxon>Bivalvia</taxon>
        <taxon>Autobranchia</taxon>
        <taxon>Heteroconchia</taxon>
        <taxon>Euheterodonta</taxon>
        <taxon>Imparidentia</taxon>
        <taxon>Neoheterodontei</taxon>
        <taxon>Myida</taxon>
        <taxon>Myoidea</taxon>
        <taxon>Myidae</taxon>
        <taxon>Mya</taxon>
    </lineage>
</organism>
<evidence type="ECO:0000313" key="3">
    <source>
        <dbReference type="Proteomes" id="UP001164746"/>
    </source>
</evidence>
<keyword evidence="3" id="KW-1185">Reference proteome</keyword>
<evidence type="ECO:0000313" key="2">
    <source>
        <dbReference type="EMBL" id="WAR10314.1"/>
    </source>
</evidence>
<proteinExistence type="predicted"/>
<gene>
    <name evidence="2" type="ORF">MAR_035390</name>
</gene>
<protein>
    <recommendedName>
        <fullName evidence="4">C-type lectin domain-containing protein</fullName>
    </recommendedName>
</protein>